<dbReference type="AlphaFoldDB" id="A0A1X4NKG9"/>
<dbReference type="OrthoDB" id="9801517at2"/>
<dbReference type="CDD" id="cd00586">
    <property type="entry name" value="4HBT"/>
    <property type="match status" value="1"/>
</dbReference>
<evidence type="ECO:0000313" key="4">
    <source>
        <dbReference type="Proteomes" id="UP000193926"/>
    </source>
</evidence>
<proteinExistence type="inferred from homology"/>
<name>A0A1X4NKG9_9RHOB</name>
<dbReference type="Gene3D" id="3.10.129.10">
    <property type="entry name" value="Hotdog Thioesterase"/>
    <property type="match status" value="1"/>
</dbReference>
<sequence>MTDVPFLTPLSPNQQRAFGLTEPWPLALADRVRFAELDPLNHVNNVAYLIWFEGARVTYFKHVGLTTYTAPDSEPRIVIRRGEIDWLQEMRADEEYVVVTRTVDYRTTSFTLRQEIWSGGTVRAAFTCVIVLLMPDGSGRMPIPEPVRDRFHAVDGVERRVDAP</sequence>
<dbReference type="InterPro" id="IPR050563">
    <property type="entry name" value="4-hydroxybenzoyl-CoA_TE"/>
</dbReference>
<dbReference type="EMBL" id="JFKC01000009">
    <property type="protein sequence ID" value="OSQ50776.1"/>
    <property type="molecule type" value="Genomic_DNA"/>
</dbReference>
<evidence type="ECO:0000313" key="3">
    <source>
        <dbReference type="EMBL" id="OSQ50776.1"/>
    </source>
</evidence>
<dbReference type="RefSeq" id="WP_085637356.1">
    <property type="nucleotide sequence ID" value="NZ_JFKC01000009.1"/>
</dbReference>
<comment type="caution">
    <text evidence="3">The sequence shown here is derived from an EMBL/GenBank/DDBJ whole genome shotgun (WGS) entry which is preliminary data.</text>
</comment>
<evidence type="ECO:0000256" key="1">
    <source>
        <dbReference type="ARBA" id="ARBA00005953"/>
    </source>
</evidence>
<keyword evidence="2" id="KW-0378">Hydrolase</keyword>
<evidence type="ECO:0008006" key="5">
    <source>
        <dbReference type="Google" id="ProtNLM"/>
    </source>
</evidence>
<evidence type="ECO:0000256" key="2">
    <source>
        <dbReference type="ARBA" id="ARBA00022801"/>
    </source>
</evidence>
<keyword evidence="4" id="KW-1185">Reference proteome</keyword>
<dbReference type="InterPro" id="IPR029069">
    <property type="entry name" value="HotDog_dom_sf"/>
</dbReference>
<dbReference type="Proteomes" id="UP000193926">
    <property type="component" value="Unassembled WGS sequence"/>
</dbReference>
<gene>
    <name evidence="3" type="ORF">MGEO_11205</name>
</gene>
<dbReference type="PANTHER" id="PTHR31793">
    <property type="entry name" value="4-HYDROXYBENZOYL-COA THIOESTERASE FAMILY MEMBER"/>
    <property type="match status" value="1"/>
</dbReference>
<dbReference type="SUPFAM" id="SSF54637">
    <property type="entry name" value="Thioesterase/thiol ester dehydrase-isomerase"/>
    <property type="match status" value="1"/>
</dbReference>
<dbReference type="PANTHER" id="PTHR31793:SF27">
    <property type="entry name" value="NOVEL THIOESTERASE SUPERFAMILY DOMAIN AND SAPOSIN A-TYPE DOMAIN CONTAINING PROTEIN (0610012H03RIK)"/>
    <property type="match status" value="1"/>
</dbReference>
<dbReference type="Pfam" id="PF13279">
    <property type="entry name" value="4HBT_2"/>
    <property type="match status" value="1"/>
</dbReference>
<reference evidence="3 4" key="1">
    <citation type="submission" date="2014-03" db="EMBL/GenBank/DDBJ databases">
        <title>The draft genome sequence of Marivita geojedonensis KCTC 23882.</title>
        <authorList>
            <person name="Lai Q."/>
            <person name="Shao Z."/>
        </authorList>
    </citation>
    <scope>NUCLEOTIDE SEQUENCE [LARGE SCALE GENOMIC DNA]</scope>
    <source>
        <strain evidence="3 4">DPG-138</strain>
    </source>
</reference>
<dbReference type="GO" id="GO:0047617">
    <property type="term" value="F:fatty acyl-CoA hydrolase activity"/>
    <property type="evidence" value="ECO:0007669"/>
    <property type="project" value="TreeGrafter"/>
</dbReference>
<accession>A0A1X4NKG9</accession>
<organism evidence="3 4">
    <name type="scientific">Marivita geojedonensis</name>
    <dbReference type="NCBI Taxonomy" id="1123756"/>
    <lineage>
        <taxon>Bacteria</taxon>
        <taxon>Pseudomonadati</taxon>
        <taxon>Pseudomonadota</taxon>
        <taxon>Alphaproteobacteria</taxon>
        <taxon>Rhodobacterales</taxon>
        <taxon>Roseobacteraceae</taxon>
        <taxon>Marivita</taxon>
    </lineage>
</organism>
<dbReference type="STRING" id="1123756.MGEO_11205"/>
<comment type="similarity">
    <text evidence="1">Belongs to the 4-hydroxybenzoyl-CoA thioesterase family.</text>
</comment>
<protein>
    <recommendedName>
        <fullName evidence="5">Thioesterase</fullName>
    </recommendedName>
</protein>